<dbReference type="PROSITE" id="PS50405">
    <property type="entry name" value="GST_CTER"/>
    <property type="match status" value="1"/>
</dbReference>
<evidence type="ECO:0000256" key="6">
    <source>
        <dbReference type="ARBA" id="ARBA00022679"/>
    </source>
</evidence>
<organism evidence="10 11">
    <name type="scientific">Paragonimus westermani</name>
    <dbReference type="NCBI Taxonomy" id="34504"/>
    <lineage>
        <taxon>Eukaryota</taxon>
        <taxon>Metazoa</taxon>
        <taxon>Spiralia</taxon>
        <taxon>Lophotrochozoa</taxon>
        <taxon>Platyhelminthes</taxon>
        <taxon>Trematoda</taxon>
        <taxon>Digenea</taxon>
        <taxon>Plagiorchiida</taxon>
        <taxon>Troglotremata</taxon>
        <taxon>Troglotrematidae</taxon>
        <taxon>Paragonimus</taxon>
    </lineage>
</organism>
<dbReference type="SUPFAM" id="SSF47616">
    <property type="entry name" value="GST C-terminal domain-like"/>
    <property type="match status" value="1"/>
</dbReference>
<comment type="function">
    <text evidence="1">GST isoenzymes appear to play a central role in the parasite detoxification system. Other functions are also suspected including a role in increasing the solubility of haematin in the parasite gut.</text>
</comment>
<keyword evidence="6 10" id="KW-0808">Transferase</keyword>
<dbReference type="Pfam" id="PF14497">
    <property type="entry name" value="GST_C_3"/>
    <property type="match status" value="1"/>
</dbReference>
<dbReference type="SFLD" id="SFLDS00019">
    <property type="entry name" value="Glutathione_Transferase_(cytos"/>
    <property type="match status" value="1"/>
</dbReference>
<keyword evidence="11" id="KW-1185">Reference proteome</keyword>
<dbReference type="InterPro" id="IPR004046">
    <property type="entry name" value="GST_C"/>
</dbReference>
<dbReference type="EMBL" id="QNGE01004157">
    <property type="protein sequence ID" value="KAA3673163.1"/>
    <property type="molecule type" value="Genomic_DNA"/>
</dbReference>
<evidence type="ECO:0000313" key="10">
    <source>
        <dbReference type="EMBL" id="KAA3673163.1"/>
    </source>
</evidence>
<feature type="domain" description="GST N-terminal" evidence="8">
    <location>
        <begin position="1"/>
        <end position="81"/>
    </location>
</feature>
<dbReference type="InterPro" id="IPR010987">
    <property type="entry name" value="Glutathione-S-Trfase_C-like"/>
</dbReference>
<evidence type="ECO:0000256" key="2">
    <source>
        <dbReference type="ARBA" id="ARBA00003701"/>
    </source>
</evidence>
<dbReference type="Proteomes" id="UP000324629">
    <property type="component" value="Unassembled WGS sequence"/>
</dbReference>
<evidence type="ECO:0000313" key="11">
    <source>
        <dbReference type="Proteomes" id="UP000324629"/>
    </source>
</evidence>
<reference evidence="10 11" key="1">
    <citation type="journal article" date="2019" name="Gigascience">
        <title>Whole-genome sequence of the oriental lung fluke Paragonimus westermani.</title>
        <authorList>
            <person name="Oey H."/>
            <person name="Zakrzewski M."/>
            <person name="Narain K."/>
            <person name="Devi K.R."/>
            <person name="Agatsuma T."/>
            <person name="Nawaratna S."/>
            <person name="Gobert G.N."/>
            <person name="Jones M.K."/>
            <person name="Ragan M.A."/>
            <person name="McManus D.P."/>
            <person name="Krause L."/>
        </authorList>
    </citation>
    <scope>NUCLEOTIDE SEQUENCE [LARGE SCALE GENOMIC DNA]</scope>
    <source>
        <strain evidence="10 11">IND2009</strain>
    </source>
</reference>
<feature type="domain" description="GST C-terminal" evidence="9">
    <location>
        <begin position="83"/>
        <end position="218"/>
    </location>
</feature>
<comment type="subunit">
    <text evidence="4">Homodimer.</text>
</comment>
<gene>
    <name evidence="10" type="ORF">DEA37_0014133</name>
</gene>
<accession>A0A5J4NCK4</accession>
<dbReference type="AlphaFoldDB" id="A0A5J4NCK4"/>
<evidence type="ECO:0000259" key="9">
    <source>
        <dbReference type="PROSITE" id="PS50405"/>
    </source>
</evidence>
<comment type="similarity">
    <text evidence="3">Belongs to the GST superfamily. Mu family.</text>
</comment>
<dbReference type="InterPro" id="IPR036249">
    <property type="entry name" value="Thioredoxin-like_sf"/>
</dbReference>
<dbReference type="Gene3D" id="1.20.1050.130">
    <property type="match status" value="1"/>
</dbReference>
<dbReference type="Pfam" id="PF02798">
    <property type="entry name" value="GST_N"/>
    <property type="match status" value="1"/>
</dbReference>
<evidence type="ECO:0000256" key="3">
    <source>
        <dbReference type="ARBA" id="ARBA00005861"/>
    </source>
</evidence>
<proteinExistence type="inferred from homology"/>
<dbReference type="InterPro" id="IPR036282">
    <property type="entry name" value="Glutathione-S-Trfase_C_sf"/>
</dbReference>
<dbReference type="PANTHER" id="PTHR11571">
    <property type="entry name" value="GLUTATHIONE S-TRANSFERASE"/>
    <property type="match status" value="1"/>
</dbReference>
<comment type="catalytic activity">
    <reaction evidence="7">
        <text>RX + glutathione = an S-substituted glutathione + a halide anion + H(+)</text>
        <dbReference type="Rhea" id="RHEA:16437"/>
        <dbReference type="ChEBI" id="CHEBI:15378"/>
        <dbReference type="ChEBI" id="CHEBI:16042"/>
        <dbReference type="ChEBI" id="CHEBI:17792"/>
        <dbReference type="ChEBI" id="CHEBI:57925"/>
        <dbReference type="ChEBI" id="CHEBI:90779"/>
        <dbReference type="EC" id="2.5.1.18"/>
    </reaction>
</comment>
<dbReference type="PANTHER" id="PTHR11571:SF222">
    <property type="entry name" value="GLUTATHIONE TRANSFERASE"/>
    <property type="match status" value="1"/>
</dbReference>
<evidence type="ECO:0000256" key="7">
    <source>
        <dbReference type="ARBA" id="ARBA00047960"/>
    </source>
</evidence>
<dbReference type="InterPro" id="IPR040079">
    <property type="entry name" value="Glutathione_S-Trfase"/>
</dbReference>
<evidence type="ECO:0000256" key="4">
    <source>
        <dbReference type="ARBA" id="ARBA00011738"/>
    </source>
</evidence>
<comment type="caution">
    <text evidence="10">The sequence shown here is derived from an EMBL/GenBank/DDBJ whole genome shotgun (WGS) entry which is preliminary data.</text>
</comment>
<dbReference type="GO" id="GO:0004364">
    <property type="term" value="F:glutathione transferase activity"/>
    <property type="evidence" value="ECO:0007669"/>
    <property type="project" value="UniProtKB-EC"/>
</dbReference>
<dbReference type="EC" id="2.5.1.18" evidence="5"/>
<sequence length="241" mass="27837">MQQNDGEYFQRAQCIRLFLEYLKQPYEECLYGKCDTQKWFEGKHSMGFEFPNLPYYIDGDFKLTETVAILRYIADQHGMLGSNAKERAVISMLESAAVEMRANAAKVAYSKQPVCAVHFGYILILNFLIQEEEKEQVLKNLPRTLGYWSSFLKNKAFLMGSNPIHVDFMLYESLEVLRYLDHTCLDSFENLQQFQKRIEQLPQISAYMNSSRFIKWPLHSWFAGFGGGDAPPAGHPANKSL</sequence>
<evidence type="ECO:0000256" key="1">
    <source>
        <dbReference type="ARBA" id="ARBA00002446"/>
    </source>
</evidence>
<dbReference type="GO" id="GO:0006749">
    <property type="term" value="P:glutathione metabolic process"/>
    <property type="evidence" value="ECO:0007669"/>
    <property type="project" value="TreeGrafter"/>
</dbReference>
<comment type="function">
    <text evidence="2">Conjugation of reduced glutathione to a wide number of exogenous and endogenous hydrophobic electrophiles.</text>
</comment>
<dbReference type="PROSITE" id="PS50404">
    <property type="entry name" value="GST_NTER"/>
    <property type="match status" value="1"/>
</dbReference>
<dbReference type="InterPro" id="IPR004045">
    <property type="entry name" value="Glutathione_S-Trfase_N"/>
</dbReference>
<name>A0A5J4NCK4_9TREM</name>
<dbReference type="SUPFAM" id="SSF52833">
    <property type="entry name" value="Thioredoxin-like"/>
    <property type="match status" value="1"/>
</dbReference>
<evidence type="ECO:0000256" key="5">
    <source>
        <dbReference type="ARBA" id="ARBA00012452"/>
    </source>
</evidence>
<evidence type="ECO:0000259" key="8">
    <source>
        <dbReference type="PROSITE" id="PS50404"/>
    </source>
</evidence>
<protein>
    <recommendedName>
        <fullName evidence="5">glutathione transferase</fullName>
        <ecNumber evidence="5">2.5.1.18</ecNumber>
    </recommendedName>
</protein>
<dbReference type="InterPro" id="IPR050213">
    <property type="entry name" value="GST_superfamily"/>
</dbReference>